<protein>
    <submittedName>
        <fullName evidence="1">Uncharacterized protein</fullName>
    </submittedName>
</protein>
<reference evidence="1" key="1">
    <citation type="journal article" date="2012" name="PLoS ONE">
        <title>Gene sets for utilization of primary and secondary nutrition supplies in the distal gut of endangered iberian lynx.</title>
        <authorList>
            <person name="Alcaide M."/>
            <person name="Messina E."/>
            <person name="Richter M."/>
            <person name="Bargiela R."/>
            <person name="Peplies J."/>
            <person name="Huws S.A."/>
            <person name="Newbold C.J."/>
            <person name="Golyshin P.N."/>
            <person name="Simon M.A."/>
            <person name="Lopez G."/>
            <person name="Yakimov M.M."/>
            <person name="Ferrer M."/>
        </authorList>
    </citation>
    <scope>NUCLEOTIDE SEQUENCE</scope>
</reference>
<name>J9GJ73_9ZZZZ</name>
<dbReference type="EMBL" id="AMCI01003728">
    <property type="protein sequence ID" value="EJW99614.1"/>
    <property type="molecule type" value="Genomic_DNA"/>
</dbReference>
<dbReference type="AlphaFoldDB" id="J9GJ73"/>
<evidence type="ECO:0000313" key="1">
    <source>
        <dbReference type="EMBL" id="EJW99614.1"/>
    </source>
</evidence>
<accession>J9GJ73</accession>
<organism evidence="1">
    <name type="scientific">gut metagenome</name>
    <dbReference type="NCBI Taxonomy" id="749906"/>
    <lineage>
        <taxon>unclassified sequences</taxon>
        <taxon>metagenomes</taxon>
        <taxon>organismal metagenomes</taxon>
    </lineage>
</organism>
<sequence>MVFKLQATHAVSNALDRVLNRVRKVVQGIDAPCIALTMMMSTYNAVDSRVAQVHVRACHVNLGTQSAATIGKFTRTHAAEQIQVFLRCAVAPGAGSARLGQSAAIFLHFLATQIAHISLAFLDELLSVLIALLKIITAIVDSTVGNGTQPAQIFLNALDIFVVLTHRIGVVKTQIEFTSISFGDAPVNPDGLGAADVQVAIGFGWKTGMNLVYPAFCQVGIDDLSKKIAWLFHACSLLYYAEWSPKGRV</sequence>
<comment type="caution">
    <text evidence="1">The sequence shown here is derived from an EMBL/GenBank/DDBJ whole genome shotgun (WGS) entry which is preliminary data.</text>
</comment>
<gene>
    <name evidence="1" type="ORF">EVA_12279</name>
</gene>
<dbReference type="AntiFam" id="ANF00207">
    <property type="entry name" value="Shadow ORF (opposite glnS)"/>
</dbReference>
<proteinExistence type="predicted"/>